<proteinExistence type="predicted"/>
<accession>A0ABS2SW40</accession>
<evidence type="ECO:0000313" key="2">
    <source>
        <dbReference type="Proteomes" id="UP001179280"/>
    </source>
</evidence>
<protein>
    <submittedName>
        <fullName evidence="1">Uncharacterized protein</fullName>
    </submittedName>
</protein>
<evidence type="ECO:0000313" key="1">
    <source>
        <dbReference type="EMBL" id="MBM7839714.1"/>
    </source>
</evidence>
<dbReference type="RefSeq" id="WP_204466895.1">
    <property type="nucleotide sequence ID" value="NZ_JAFBCV010000009.1"/>
</dbReference>
<dbReference type="Proteomes" id="UP001179280">
    <property type="component" value="Unassembled WGS sequence"/>
</dbReference>
<dbReference type="EMBL" id="JAFBCV010000009">
    <property type="protein sequence ID" value="MBM7839714.1"/>
    <property type="molecule type" value="Genomic_DNA"/>
</dbReference>
<reference evidence="1" key="1">
    <citation type="submission" date="2021-01" db="EMBL/GenBank/DDBJ databases">
        <title>Genomic Encyclopedia of Type Strains, Phase IV (KMG-IV): sequencing the most valuable type-strain genomes for metagenomic binning, comparative biology and taxonomic classification.</title>
        <authorList>
            <person name="Goeker M."/>
        </authorList>
    </citation>
    <scope>NUCLEOTIDE SEQUENCE</scope>
    <source>
        <strain evidence="1">DSM 21943</strain>
    </source>
</reference>
<comment type="caution">
    <text evidence="1">The sequence shown here is derived from an EMBL/GenBank/DDBJ whole genome shotgun (WGS) entry which is preliminary data.</text>
</comment>
<name>A0ABS2SW40_9BACI</name>
<sequence>MKRIPKLIKFPSELVQRIEDYRQNKKIRTFSGAVYTLCKKGLQNKND</sequence>
<keyword evidence="2" id="KW-1185">Reference proteome</keyword>
<organism evidence="1 2">
    <name type="scientific">Shouchella xiaoxiensis</name>
    <dbReference type="NCBI Taxonomy" id="766895"/>
    <lineage>
        <taxon>Bacteria</taxon>
        <taxon>Bacillati</taxon>
        <taxon>Bacillota</taxon>
        <taxon>Bacilli</taxon>
        <taxon>Bacillales</taxon>
        <taxon>Bacillaceae</taxon>
        <taxon>Shouchella</taxon>
    </lineage>
</organism>
<gene>
    <name evidence="1" type="ORF">JOC54_002994</name>
</gene>